<dbReference type="GO" id="GO:0006635">
    <property type="term" value="P:fatty acid beta-oxidation"/>
    <property type="evidence" value="ECO:0007669"/>
    <property type="project" value="TreeGrafter"/>
</dbReference>
<dbReference type="InterPro" id="IPR003439">
    <property type="entry name" value="ABC_transporter-like_ATP-bd"/>
</dbReference>
<evidence type="ECO:0000313" key="10">
    <source>
        <dbReference type="Proteomes" id="UP000604046"/>
    </source>
</evidence>
<dbReference type="Pfam" id="PF00005">
    <property type="entry name" value="ABC_tran"/>
    <property type="match status" value="2"/>
</dbReference>
<dbReference type="CDD" id="cd03223">
    <property type="entry name" value="ABCD_peroxisomal_ALDP"/>
    <property type="match status" value="1"/>
</dbReference>
<dbReference type="PROSITE" id="PS50893">
    <property type="entry name" value="ABC_TRANSPORTER_2"/>
    <property type="match status" value="2"/>
</dbReference>
<dbReference type="InterPro" id="IPR050835">
    <property type="entry name" value="ABC_transporter_sub-D"/>
</dbReference>
<comment type="similarity">
    <text evidence="1">Belongs to the ABC transporter superfamily. ABCD family. Peroxisomal fatty acyl CoA transporter (TC 3.A.1.203) subfamily.</text>
</comment>
<dbReference type="Gene3D" id="3.40.50.300">
    <property type="entry name" value="P-loop containing nucleotide triphosphate hydrolases"/>
    <property type="match status" value="2"/>
</dbReference>
<keyword evidence="7" id="KW-0472">Membrane</keyword>
<name>A0A812MHW8_9DINO</name>
<organism evidence="9 10">
    <name type="scientific">Symbiodinium natans</name>
    <dbReference type="NCBI Taxonomy" id="878477"/>
    <lineage>
        <taxon>Eukaryota</taxon>
        <taxon>Sar</taxon>
        <taxon>Alveolata</taxon>
        <taxon>Dinophyceae</taxon>
        <taxon>Suessiales</taxon>
        <taxon>Symbiodiniaceae</taxon>
        <taxon>Symbiodinium</taxon>
    </lineage>
</organism>
<feature type="domain" description="ABC transporter" evidence="8">
    <location>
        <begin position="609"/>
        <end position="841"/>
    </location>
</feature>
<gene>
    <name evidence="9" type="primary">ABCD1</name>
    <name evidence="9" type="ORF">SNAT2548_LOCUS13844</name>
</gene>
<dbReference type="PANTHER" id="PTHR11384:SF59">
    <property type="entry name" value="LYSOSOMAL COBALAMIN TRANSPORTER ABCD4"/>
    <property type="match status" value="1"/>
</dbReference>
<dbReference type="OrthoDB" id="422637at2759"/>
<dbReference type="GO" id="GO:0016887">
    <property type="term" value="F:ATP hydrolysis activity"/>
    <property type="evidence" value="ECO:0007669"/>
    <property type="project" value="InterPro"/>
</dbReference>
<dbReference type="SMART" id="SM00382">
    <property type="entry name" value="AAA"/>
    <property type="match status" value="2"/>
</dbReference>
<dbReference type="GO" id="GO:0005524">
    <property type="term" value="F:ATP binding"/>
    <property type="evidence" value="ECO:0007669"/>
    <property type="project" value="UniProtKB-KW"/>
</dbReference>
<dbReference type="GO" id="GO:0005778">
    <property type="term" value="C:peroxisomal membrane"/>
    <property type="evidence" value="ECO:0007669"/>
    <property type="project" value="TreeGrafter"/>
</dbReference>
<evidence type="ECO:0000256" key="7">
    <source>
        <dbReference type="ARBA" id="ARBA00023136"/>
    </source>
</evidence>
<evidence type="ECO:0000256" key="6">
    <source>
        <dbReference type="ARBA" id="ARBA00022989"/>
    </source>
</evidence>
<comment type="caution">
    <text evidence="9">The sequence shown here is derived from an EMBL/GenBank/DDBJ whole genome shotgun (WGS) entry which is preliminary data.</text>
</comment>
<keyword evidence="3" id="KW-0812">Transmembrane</keyword>
<keyword evidence="5" id="KW-0067">ATP-binding</keyword>
<dbReference type="Proteomes" id="UP000604046">
    <property type="component" value="Unassembled WGS sequence"/>
</dbReference>
<sequence>MPPAPPPAPAEWKPIWTAVMFWGIFNGVTPMASPPQALQLWLCRAYLWGAEDGPLGPSPVSLLSFPPQAAGKSAAAVCCAVWRQGDTAPYEVAVASSDQRLGFGRLALGSDPAAGLRLPPVDFDFPGISVPAAHGRSLVTAVQAQFHGFGVSVFSSGLDGLVRVWDPHTASELHQMVVEPERGLNSVAASSLDAKLLCCGDSGQSSPGLDLGHLASGPGMAKPLVSQLYVWYEALKLVMRYTTDNRQLRRQFLVLGLASVVRTGTLVAKMRMNEMQVYYQNSGQVRRWVRSMIDGIVACAVIAGLNSWHSYAEKALARMWRQALTTRLHQLYFASSHFYQIAQGGQAEGAVADADVRLTSDVPALASSVSSLLSQMLGGIVDVIAFSMILARQGRKGVLFAVTTQIYAISLYITANYIMPVDWAGLLGGAAATDSALKQSLSRAETHAQAICALQGGAPELQDVNGNSVGKLRTALAAKWRAYVGQDRLDTVLYYFIFSCLEQSPLGWLTYLWGVSGLMAGRSVRAGDDANRVLGYNERSHLVAEGYSRGIQLFWGGNFLLWATFRIVFALHQVLQNYAAIMRIQHLEKKLVATAQPQTRVHVSTEDQIEFKEVSIHTPSNALLVDQLSFSVRWGEALLLTGHNGAGKSSIFRCLGGLWQIQNGNIVRPKNQIENDGIGLTGVVYYLPQRPYNALGTLMDQFCYPDPVPDTLTEKELRRWLDFVDLGHLADFPGVFTEQIDWEQVLSRGEQQRLAILRLFWRRPKFAVLDECTSAVSGEMERRLFELCPKLGISCITIAHRPALLQYHQHQLMLTGKPTEGGGWKLTKIENGSPTFSPEACKDVDAPGLIEKYMAGRAIKLSEARKTECAEIAQERSRKFEACSTRSVLPREMEPRMYHPALFTGLKQPAALWRLAAFALLLVVRCPLLVAGWRSVGDIIVSALSGDRAAIRRAFWKNMKVTLATLALDRLMKRLSQRLALLLQEGLSLKVHELLLKKHAIHHGMAWQLPTTWPPAARAGEVAGFGDVLLGFLETTLKPCVLAFYGAALSLSTGGWRVVVLYLLNMPLHGLVSRYVMPNYSIHMGGLADKEAKFKTVHARFRQNLEPIAFSGGGRAEQRIVEERFDDVIRTQQALDNEDILYRAATDFLTDGSLLPLSFMRVLSMYYTMKYSSAASQGAISPAELYGMWSFDRGTTLAFNNMNAVCRLPERLTGLHFTLARMSEFLNGLEHAESLAPNVATAQSVAADPVLQVRDVDILTPLKGEVLALKVGFEVKPGNPVVVTGPNASGKSLLAGHLAGLRAPTTVDASVDFCGVSVFRTRPYLTDLLLIPQKPYLSPGGLGDQVSYPLSGLEQDPEKLQQALDSVGIGYLVERHKGLFATPELQWDEILSGGEQQRIGIARCLFHRPRLAILDECTSMVSQDTEVDLYRTIAAAGSVPITISQRLTLPDLHAQEVQLGCDTLAGWSLESCRPK</sequence>
<keyword evidence="6" id="KW-1133">Transmembrane helix</keyword>
<evidence type="ECO:0000256" key="3">
    <source>
        <dbReference type="ARBA" id="ARBA00022692"/>
    </source>
</evidence>
<evidence type="ECO:0000313" key="9">
    <source>
        <dbReference type="EMBL" id="CAE7263439.1"/>
    </source>
</evidence>
<dbReference type="InterPro" id="IPR017871">
    <property type="entry name" value="ABC_transporter-like_CS"/>
</dbReference>
<evidence type="ECO:0000256" key="4">
    <source>
        <dbReference type="ARBA" id="ARBA00022741"/>
    </source>
</evidence>
<dbReference type="InterPro" id="IPR003593">
    <property type="entry name" value="AAA+_ATPase"/>
</dbReference>
<dbReference type="EMBL" id="CAJNDS010001524">
    <property type="protein sequence ID" value="CAE7263439.1"/>
    <property type="molecule type" value="Genomic_DNA"/>
</dbReference>
<evidence type="ECO:0000256" key="1">
    <source>
        <dbReference type="ARBA" id="ARBA00008575"/>
    </source>
</evidence>
<protein>
    <submittedName>
        <fullName evidence="9">ABCD1 protein</fullName>
    </submittedName>
</protein>
<accession>A0A812MHW8</accession>
<keyword evidence="2" id="KW-0813">Transport</keyword>
<dbReference type="PANTHER" id="PTHR11384">
    <property type="entry name" value="ATP-BINDING CASSETTE, SUB-FAMILY D MEMBER"/>
    <property type="match status" value="1"/>
</dbReference>
<dbReference type="GO" id="GO:0042760">
    <property type="term" value="P:very long-chain fatty acid catabolic process"/>
    <property type="evidence" value="ECO:0007669"/>
    <property type="project" value="TreeGrafter"/>
</dbReference>
<dbReference type="GO" id="GO:0005324">
    <property type="term" value="F:long-chain fatty acid transmembrane transporter activity"/>
    <property type="evidence" value="ECO:0007669"/>
    <property type="project" value="TreeGrafter"/>
</dbReference>
<dbReference type="PROSITE" id="PS00211">
    <property type="entry name" value="ABC_TRANSPORTER_1"/>
    <property type="match status" value="1"/>
</dbReference>
<dbReference type="GO" id="GO:0140359">
    <property type="term" value="F:ABC-type transporter activity"/>
    <property type="evidence" value="ECO:0007669"/>
    <property type="project" value="InterPro"/>
</dbReference>
<keyword evidence="4" id="KW-0547">Nucleotide-binding</keyword>
<dbReference type="InterPro" id="IPR027417">
    <property type="entry name" value="P-loop_NTPase"/>
</dbReference>
<dbReference type="GO" id="GO:0015910">
    <property type="term" value="P:long-chain fatty acid import into peroxisome"/>
    <property type="evidence" value="ECO:0007669"/>
    <property type="project" value="TreeGrafter"/>
</dbReference>
<dbReference type="GO" id="GO:0007031">
    <property type="term" value="P:peroxisome organization"/>
    <property type="evidence" value="ECO:0007669"/>
    <property type="project" value="TreeGrafter"/>
</dbReference>
<dbReference type="Pfam" id="PF06472">
    <property type="entry name" value="ABC_membrane_2"/>
    <property type="match status" value="2"/>
</dbReference>
<evidence type="ECO:0000256" key="5">
    <source>
        <dbReference type="ARBA" id="ARBA00022840"/>
    </source>
</evidence>
<dbReference type="SUPFAM" id="SSF52540">
    <property type="entry name" value="P-loop containing nucleoside triphosphate hydrolases"/>
    <property type="match status" value="2"/>
</dbReference>
<evidence type="ECO:0000259" key="8">
    <source>
        <dbReference type="PROSITE" id="PS50893"/>
    </source>
</evidence>
<keyword evidence="10" id="KW-1185">Reference proteome</keyword>
<evidence type="ECO:0000256" key="2">
    <source>
        <dbReference type="ARBA" id="ARBA00022448"/>
    </source>
</evidence>
<proteinExistence type="inferred from homology"/>
<dbReference type="InterPro" id="IPR011527">
    <property type="entry name" value="ABC1_TM_dom"/>
</dbReference>
<reference evidence="9" key="1">
    <citation type="submission" date="2021-02" db="EMBL/GenBank/DDBJ databases">
        <authorList>
            <person name="Dougan E. K."/>
            <person name="Rhodes N."/>
            <person name="Thang M."/>
            <person name="Chan C."/>
        </authorList>
    </citation>
    <scope>NUCLEOTIDE SEQUENCE</scope>
</reference>
<feature type="domain" description="ABC transporter" evidence="8">
    <location>
        <begin position="1253"/>
        <end position="1472"/>
    </location>
</feature>